<evidence type="ECO:0000256" key="1">
    <source>
        <dbReference type="SAM" id="SignalP"/>
    </source>
</evidence>
<dbReference type="EMBL" id="CP054490">
    <property type="protein sequence ID" value="QKQ24727.1"/>
    <property type="molecule type" value="Genomic_DNA"/>
</dbReference>
<evidence type="ECO:0000313" key="3">
    <source>
        <dbReference type="Proteomes" id="UP000509429"/>
    </source>
</evidence>
<feature type="chain" id="PRO_5026927002" description="DUF4156 domain-containing protein" evidence="1">
    <location>
        <begin position="22"/>
        <end position="133"/>
    </location>
</feature>
<name>A0A6N0HR07_9GAMM</name>
<sequence length="133" mass="14194">MKTVLSLFILVIFAFNLGGCASGTTLVTGVKRDAISFEQVRFYQVPPANYEVIAAVRASSEIGFTDQQNLDMAVEELKIQAARVGANGIILEKTGKESTGSYGNFFSNGFGGGFFVGGENYSQVITGTAIYVK</sequence>
<dbReference type="RefSeq" id="WP_174606163.1">
    <property type="nucleotide sequence ID" value="NZ_CP054490.1"/>
</dbReference>
<evidence type="ECO:0000313" key="2">
    <source>
        <dbReference type="EMBL" id="QKQ24727.1"/>
    </source>
</evidence>
<accession>A0A6N0HR07</accession>
<dbReference type="Proteomes" id="UP000509429">
    <property type="component" value="Chromosome"/>
</dbReference>
<dbReference type="KEGG" id="reo:HUE58_06500"/>
<keyword evidence="3" id="KW-1185">Reference proteome</keyword>
<gene>
    <name evidence="2" type="ORF">HUE58_06500</name>
</gene>
<keyword evidence="1" id="KW-0732">Signal</keyword>
<evidence type="ECO:0008006" key="4">
    <source>
        <dbReference type="Google" id="ProtNLM"/>
    </source>
</evidence>
<proteinExistence type="predicted"/>
<reference evidence="2 3" key="1">
    <citation type="submission" date="2020-05" db="EMBL/GenBank/DDBJ databases">
        <title>Horizontal transmission and recombination maintain forever young bacterial symbiont genomes.</title>
        <authorList>
            <person name="Russell S.L."/>
            <person name="Pepper-Tunick E."/>
            <person name="Svedberg J."/>
            <person name="Byrne A."/>
            <person name="Ruelas Castillo J."/>
            <person name="Vollmers C."/>
            <person name="Beinart R.A."/>
            <person name="Corbett-Detig R."/>
        </authorList>
    </citation>
    <scope>NUCLEOTIDE SEQUENCE [LARGE SCALE GENOMIC DNA]</scope>
    <source>
        <strain evidence="2">JDF_Ridge</strain>
    </source>
</reference>
<dbReference type="AlphaFoldDB" id="A0A6N0HR07"/>
<organism evidence="2 3">
    <name type="scientific">Candidatus Ruthia endofausta</name>
    <dbReference type="NCBI Taxonomy" id="2738852"/>
    <lineage>
        <taxon>Bacteria</taxon>
        <taxon>Pseudomonadati</taxon>
        <taxon>Pseudomonadota</taxon>
        <taxon>Gammaproteobacteria</taxon>
        <taxon>Candidatus Pseudothioglobaceae</taxon>
        <taxon>Candidatus Ruthturnera</taxon>
    </lineage>
</organism>
<protein>
    <recommendedName>
        <fullName evidence="4">DUF4156 domain-containing protein</fullName>
    </recommendedName>
</protein>
<feature type="signal peptide" evidence="1">
    <location>
        <begin position="1"/>
        <end position="21"/>
    </location>
</feature>